<feature type="transmembrane region" description="Helical" evidence="1">
    <location>
        <begin position="159"/>
        <end position="178"/>
    </location>
</feature>
<dbReference type="AlphaFoldDB" id="A0A6C0BFX2"/>
<evidence type="ECO:0000256" key="1">
    <source>
        <dbReference type="SAM" id="Phobius"/>
    </source>
</evidence>
<keyword evidence="1" id="KW-0812">Transmembrane</keyword>
<reference evidence="2" key="1">
    <citation type="journal article" date="2020" name="Nature">
        <title>Giant virus diversity and host interactions through global metagenomics.</title>
        <authorList>
            <person name="Schulz F."/>
            <person name="Roux S."/>
            <person name="Paez-Espino D."/>
            <person name="Jungbluth S."/>
            <person name="Walsh D.A."/>
            <person name="Denef V.J."/>
            <person name="McMahon K.D."/>
            <person name="Konstantinidis K.T."/>
            <person name="Eloe-Fadrosh E.A."/>
            <person name="Kyrpides N.C."/>
            <person name="Woyke T."/>
        </authorList>
    </citation>
    <scope>NUCLEOTIDE SEQUENCE</scope>
    <source>
        <strain evidence="2">GVMAG-M-3300013004-44</strain>
    </source>
</reference>
<keyword evidence="1" id="KW-0472">Membrane</keyword>
<evidence type="ECO:0000313" key="2">
    <source>
        <dbReference type="EMBL" id="QHS91217.1"/>
    </source>
</evidence>
<dbReference type="EMBL" id="MN739156">
    <property type="protein sequence ID" value="QHS91217.1"/>
    <property type="molecule type" value="Genomic_DNA"/>
</dbReference>
<accession>A0A6C0BFX2</accession>
<proteinExistence type="predicted"/>
<feature type="transmembrane region" description="Helical" evidence="1">
    <location>
        <begin position="208"/>
        <end position="226"/>
    </location>
</feature>
<keyword evidence="1" id="KW-1133">Transmembrane helix</keyword>
<organism evidence="2">
    <name type="scientific">viral metagenome</name>
    <dbReference type="NCBI Taxonomy" id="1070528"/>
    <lineage>
        <taxon>unclassified sequences</taxon>
        <taxon>metagenomes</taxon>
        <taxon>organismal metagenomes</taxon>
    </lineage>
</organism>
<protein>
    <submittedName>
        <fullName evidence="2">Uncharacterized protein</fullName>
    </submittedName>
</protein>
<sequence length="233" mass="26532">MADVKWMEKKTEFQDRFNTLVTRNNIEQLVANLDAATARYISKGGLSQNSDPNVNPDYADVIRLSQEAEQIKTKYMSLNDDILKFVKEQAKYNNMSDLLTETGTLQKEINGLQRIQEEIKTDVESAVAREELLRSRDTDLTTHQLFILNRPVRRNMIPYLWVLSIVFVGIGLVLLRMMQPVLGVTNEEMAALSLSFWYQLTSFFTNNVTWIAIVGACMIVILFLGLKVGGIFG</sequence>
<name>A0A6C0BFX2_9ZZZZ</name>